<organism evidence="2 3">
    <name type="scientific">Pseudolycoriella hygida</name>
    <dbReference type="NCBI Taxonomy" id="35572"/>
    <lineage>
        <taxon>Eukaryota</taxon>
        <taxon>Metazoa</taxon>
        <taxon>Ecdysozoa</taxon>
        <taxon>Arthropoda</taxon>
        <taxon>Hexapoda</taxon>
        <taxon>Insecta</taxon>
        <taxon>Pterygota</taxon>
        <taxon>Neoptera</taxon>
        <taxon>Endopterygota</taxon>
        <taxon>Diptera</taxon>
        <taxon>Nematocera</taxon>
        <taxon>Sciaroidea</taxon>
        <taxon>Sciaridae</taxon>
        <taxon>Pseudolycoriella</taxon>
    </lineage>
</organism>
<protein>
    <submittedName>
        <fullName evidence="2">Uncharacterized protein</fullName>
    </submittedName>
</protein>
<name>A0A9Q0NBD2_9DIPT</name>
<gene>
    <name evidence="2" type="ORF">Bhyg_02164</name>
</gene>
<proteinExistence type="predicted"/>
<dbReference type="EMBL" id="WJQU01000001">
    <property type="protein sequence ID" value="KAJ6646948.1"/>
    <property type="molecule type" value="Genomic_DNA"/>
</dbReference>
<comment type="caution">
    <text evidence="2">The sequence shown here is derived from an EMBL/GenBank/DDBJ whole genome shotgun (WGS) entry which is preliminary data.</text>
</comment>
<sequence>MFGPFTKYKVEEGCGQTLSNWMGSNDLGIEIMLTFRDLSVLGLQIQRSPVQRSKSKQNIPQSNDSHSS</sequence>
<feature type="region of interest" description="Disordered" evidence="1">
    <location>
        <begin position="48"/>
        <end position="68"/>
    </location>
</feature>
<dbReference type="Proteomes" id="UP001151699">
    <property type="component" value="Chromosome A"/>
</dbReference>
<evidence type="ECO:0000313" key="3">
    <source>
        <dbReference type="Proteomes" id="UP001151699"/>
    </source>
</evidence>
<reference evidence="2" key="1">
    <citation type="submission" date="2022-07" db="EMBL/GenBank/DDBJ databases">
        <authorList>
            <person name="Trinca V."/>
            <person name="Uliana J.V.C."/>
            <person name="Torres T.T."/>
            <person name="Ward R.J."/>
            <person name="Monesi N."/>
        </authorList>
    </citation>
    <scope>NUCLEOTIDE SEQUENCE</scope>
    <source>
        <strain evidence="2">HSMRA1968</strain>
        <tissue evidence="2">Whole embryos</tissue>
    </source>
</reference>
<dbReference type="AlphaFoldDB" id="A0A9Q0NBD2"/>
<evidence type="ECO:0000313" key="2">
    <source>
        <dbReference type="EMBL" id="KAJ6646948.1"/>
    </source>
</evidence>
<accession>A0A9Q0NBD2</accession>
<evidence type="ECO:0000256" key="1">
    <source>
        <dbReference type="SAM" id="MobiDB-lite"/>
    </source>
</evidence>
<keyword evidence="3" id="KW-1185">Reference proteome</keyword>